<organism evidence="2 3">
    <name type="scientific">Nocardioides aestuarii</name>
    <dbReference type="NCBI Taxonomy" id="252231"/>
    <lineage>
        <taxon>Bacteria</taxon>
        <taxon>Bacillati</taxon>
        <taxon>Actinomycetota</taxon>
        <taxon>Actinomycetes</taxon>
        <taxon>Propionibacteriales</taxon>
        <taxon>Nocardioidaceae</taxon>
        <taxon>Nocardioides</taxon>
    </lineage>
</organism>
<proteinExistence type="predicted"/>
<dbReference type="SUPFAM" id="SSF48208">
    <property type="entry name" value="Six-hairpin glycosidases"/>
    <property type="match status" value="1"/>
</dbReference>
<dbReference type="PIRSF" id="PIRSF006402">
    <property type="entry name" value="UCP006402_thioredoxin"/>
    <property type="match status" value="1"/>
</dbReference>
<protein>
    <submittedName>
        <fullName evidence="2">Thioredoxin domain-containing protein</fullName>
    </submittedName>
</protein>
<dbReference type="InterPro" id="IPR008928">
    <property type="entry name" value="6-hairpin_glycosidase_sf"/>
</dbReference>
<dbReference type="CDD" id="cd02955">
    <property type="entry name" value="SSP411"/>
    <property type="match status" value="1"/>
</dbReference>
<reference evidence="3" key="1">
    <citation type="journal article" date="2019" name="Int. J. Syst. Evol. Microbiol.">
        <title>The Global Catalogue of Microorganisms (GCM) 10K type strain sequencing project: providing services to taxonomists for standard genome sequencing and annotation.</title>
        <authorList>
            <consortium name="The Broad Institute Genomics Platform"/>
            <consortium name="The Broad Institute Genome Sequencing Center for Infectious Disease"/>
            <person name="Wu L."/>
            <person name="Ma J."/>
        </authorList>
    </citation>
    <scope>NUCLEOTIDE SEQUENCE [LARGE SCALE GENOMIC DNA]</scope>
    <source>
        <strain evidence="3">CGMCC 1.12477</strain>
    </source>
</reference>
<dbReference type="InterPro" id="IPR036249">
    <property type="entry name" value="Thioredoxin-like_sf"/>
</dbReference>
<dbReference type="InterPro" id="IPR024705">
    <property type="entry name" value="Ssp411"/>
</dbReference>
<feature type="domain" description="Spermatogenesis-associated protein 20-like TRX" evidence="1">
    <location>
        <begin position="2"/>
        <end position="163"/>
    </location>
</feature>
<name>A0ABW4TIC4_9ACTN</name>
<accession>A0ABW4TIC4</accession>
<sequence>MTNRLASATSPYLLQHADNPVDWWEWGSGAFEEARRRDVPVLLSVGYAACHWCHVMAHESFEDDATAAYLNDHFVSIKVDREERPDVDAVYMNATTAMTGHGGWPMTCVLDHDGNPFFAGTYFPDQPRHGQPSFRQVLGAMVDAWDNRADDVRRVAANLRDHLRQPLAAAPAPVGRDIVERAVALLARDFDADRGGFGGAPKFPPSMVLSFLLREGSGPARDMAARTLEAMARGGIHDQLSGGFARYSVDADWVVPHFEKMLYDNALLLRANAEWGTDLGVWAAEGIADFLMTELRTTEGGFASALDADSEGAEGTYYVWTPAQLTAVLGPDDGPWAARWLGVTEAGTFEQGTSVLQLREDPDDLVRWFDVQRRLRAARGERERPARDDKVVAAWNGLAISGLCVAGTLLEQGSYVDAAVAAGELLWDVHVVDGRLRRVSRDGRVGAPAGVLEDHGCVASGFLDLLQATGDPVWLTRAEAVLDVALTHFTAGDGGFHDTADDAEALVARPRDPSDNASPSGTSAMVHALATHAALTGSGRHRDAAEAALASVAALCEKAPRFAGWSLAAAVPMLDGPEEVAVVGPPGPERDALALAARRRLGAVVVVADGESNAVPLLVGRVPVEGRPAAYVCRGFVCERPVTDPTQL</sequence>
<gene>
    <name evidence="2" type="ORF">ACFSDE_04960</name>
</gene>
<dbReference type="PANTHER" id="PTHR42899">
    <property type="entry name" value="SPERMATOGENESIS-ASSOCIATED PROTEIN 20"/>
    <property type="match status" value="1"/>
</dbReference>
<dbReference type="Proteomes" id="UP001597351">
    <property type="component" value="Unassembled WGS sequence"/>
</dbReference>
<dbReference type="PANTHER" id="PTHR42899:SF1">
    <property type="entry name" value="SPERMATOGENESIS-ASSOCIATED PROTEIN 20"/>
    <property type="match status" value="1"/>
</dbReference>
<dbReference type="Pfam" id="PF03190">
    <property type="entry name" value="Thioredox_DsbH"/>
    <property type="match status" value="1"/>
</dbReference>
<dbReference type="SUPFAM" id="SSF52833">
    <property type="entry name" value="Thioredoxin-like"/>
    <property type="match status" value="1"/>
</dbReference>
<evidence type="ECO:0000313" key="3">
    <source>
        <dbReference type="Proteomes" id="UP001597351"/>
    </source>
</evidence>
<comment type="caution">
    <text evidence="2">The sequence shown here is derived from an EMBL/GenBank/DDBJ whole genome shotgun (WGS) entry which is preliminary data.</text>
</comment>
<evidence type="ECO:0000313" key="2">
    <source>
        <dbReference type="EMBL" id="MFD1946130.1"/>
    </source>
</evidence>
<keyword evidence="3" id="KW-1185">Reference proteome</keyword>
<dbReference type="RefSeq" id="WP_343916039.1">
    <property type="nucleotide sequence ID" value="NZ_BAAAJT010000002.1"/>
</dbReference>
<dbReference type="EMBL" id="JBHUGD010000003">
    <property type="protein sequence ID" value="MFD1946130.1"/>
    <property type="molecule type" value="Genomic_DNA"/>
</dbReference>
<evidence type="ECO:0000259" key="1">
    <source>
        <dbReference type="Pfam" id="PF03190"/>
    </source>
</evidence>
<dbReference type="InterPro" id="IPR004879">
    <property type="entry name" value="Ssp411-like_TRX"/>
</dbReference>
<dbReference type="Gene3D" id="3.40.30.10">
    <property type="entry name" value="Glutaredoxin"/>
    <property type="match status" value="1"/>
</dbReference>
<dbReference type="InterPro" id="IPR012341">
    <property type="entry name" value="6hp_glycosidase-like_sf"/>
</dbReference>
<dbReference type="Gene3D" id="1.50.10.10">
    <property type="match status" value="1"/>
</dbReference>